<evidence type="ECO:0000256" key="5">
    <source>
        <dbReference type="SAM" id="Phobius"/>
    </source>
</evidence>
<feature type="compositionally biased region" description="Polar residues" evidence="4">
    <location>
        <begin position="160"/>
        <end position="173"/>
    </location>
</feature>
<dbReference type="EMBL" id="CAICTM010000415">
    <property type="protein sequence ID" value="CAB9510033.1"/>
    <property type="molecule type" value="Genomic_DNA"/>
</dbReference>
<dbReference type="Proteomes" id="UP001153069">
    <property type="component" value="Unassembled WGS sequence"/>
</dbReference>
<dbReference type="OrthoDB" id="2013775at2759"/>
<keyword evidence="7" id="KW-1185">Reference proteome</keyword>
<organism evidence="6 7">
    <name type="scientific">Seminavis robusta</name>
    <dbReference type="NCBI Taxonomy" id="568900"/>
    <lineage>
        <taxon>Eukaryota</taxon>
        <taxon>Sar</taxon>
        <taxon>Stramenopiles</taxon>
        <taxon>Ochrophyta</taxon>
        <taxon>Bacillariophyta</taxon>
        <taxon>Bacillariophyceae</taxon>
        <taxon>Bacillariophycidae</taxon>
        <taxon>Naviculales</taxon>
        <taxon>Naviculaceae</taxon>
        <taxon>Seminavis</taxon>
    </lineage>
</organism>
<dbReference type="Pfam" id="PF00560">
    <property type="entry name" value="LRR_1"/>
    <property type="match status" value="5"/>
</dbReference>
<proteinExistence type="predicted"/>
<dbReference type="PANTHER" id="PTHR48054">
    <property type="entry name" value="RECEPTOR KINASE-LIKE PROTEIN XA21"/>
    <property type="match status" value="1"/>
</dbReference>
<dbReference type="InterPro" id="IPR032675">
    <property type="entry name" value="LRR_dom_sf"/>
</dbReference>
<keyword evidence="3 5" id="KW-0472">Membrane</keyword>
<evidence type="ECO:0000313" key="6">
    <source>
        <dbReference type="EMBL" id="CAB9510033.1"/>
    </source>
</evidence>
<comment type="caution">
    <text evidence="6">The sequence shown here is derived from an EMBL/GenBank/DDBJ whole genome shotgun (WGS) entry which is preliminary data.</text>
</comment>
<gene>
    <name evidence="6" type="ORF">SEMRO_416_G138620.1</name>
</gene>
<dbReference type="AlphaFoldDB" id="A0A9N8DW20"/>
<dbReference type="FunFam" id="3.80.10.10:FF:000383">
    <property type="entry name" value="Leucine-rich repeat receptor protein kinase EMS1"/>
    <property type="match status" value="1"/>
</dbReference>
<keyword evidence="5" id="KW-0812">Transmembrane</keyword>
<keyword evidence="5" id="KW-1133">Transmembrane helix</keyword>
<name>A0A9N8DW20_9STRA</name>
<dbReference type="FunFam" id="3.80.10.10:FF:000095">
    <property type="entry name" value="LRR receptor-like serine/threonine-protein kinase GSO1"/>
    <property type="match status" value="1"/>
</dbReference>
<protein>
    <submittedName>
        <fullName evidence="6">Leucine rich repeat</fullName>
    </submittedName>
</protein>
<evidence type="ECO:0000256" key="2">
    <source>
        <dbReference type="ARBA" id="ARBA00022737"/>
    </source>
</evidence>
<dbReference type="Gene3D" id="3.80.10.10">
    <property type="entry name" value="Ribonuclease Inhibitor"/>
    <property type="match status" value="3"/>
</dbReference>
<keyword evidence="1" id="KW-0433">Leucine-rich repeat</keyword>
<dbReference type="InterPro" id="IPR052592">
    <property type="entry name" value="LRR-RLK"/>
</dbReference>
<dbReference type="PANTHER" id="PTHR48054:SF82">
    <property type="entry name" value="LRR RECEPTOR-LIKE SERINE_THREONINE-PROTEIN KINASE FLS2"/>
    <property type="match status" value="1"/>
</dbReference>
<accession>A0A9N8DW20</accession>
<dbReference type="Pfam" id="PF13855">
    <property type="entry name" value="LRR_8"/>
    <property type="match status" value="1"/>
</dbReference>
<feature type="transmembrane region" description="Helical" evidence="5">
    <location>
        <begin position="266"/>
        <end position="288"/>
    </location>
</feature>
<feature type="region of interest" description="Disordered" evidence="4">
    <location>
        <begin position="152"/>
        <end position="173"/>
    </location>
</feature>
<evidence type="ECO:0000256" key="3">
    <source>
        <dbReference type="ARBA" id="ARBA00023136"/>
    </source>
</evidence>
<dbReference type="InterPro" id="IPR001611">
    <property type="entry name" value="Leu-rich_rpt"/>
</dbReference>
<dbReference type="SUPFAM" id="SSF52058">
    <property type="entry name" value="L domain-like"/>
    <property type="match status" value="2"/>
</dbReference>
<evidence type="ECO:0000256" key="1">
    <source>
        <dbReference type="ARBA" id="ARBA00022614"/>
    </source>
</evidence>
<reference evidence="6" key="1">
    <citation type="submission" date="2020-06" db="EMBL/GenBank/DDBJ databases">
        <authorList>
            <consortium name="Plant Systems Biology data submission"/>
        </authorList>
    </citation>
    <scope>NUCLEOTIDE SEQUENCE</scope>
    <source>
        <strain evidence="6">D6</strain>
    </source>
</reference>
<sequence length="1155" mass="125616">MNDSNDSTQRIACSEDACNQHPSIRASVGTRPSAGYILALTEPSSEFGVSEHVAEEINRTEDQLRLQERSHAVSGMAEAQEARVHTPFEPRYPAVTHSSARNQKLKQACARRKSLGNSTTPSRGDRLLRASTGSGDLIEEVLRERDRMAREWGEEHPDEGNSSSCQQEQEQPNQPVIGAVSVPGIGVESAHDEAQDFHEMHHDEEDNCPNLLIEATLVEEASTEFATSAPSLSDIESGNLPTLAEAKALDDKEMATSCLRSKTGKLIIALVLLTMTVMVVVLTVGMSMRRETTGSTSSFPSIAPTSSYVQKLARDLNLTDATMSTISQDLESPQAQALKWLIQDPNYPSLSLLQKTQRFPLAVLYYSTQGQNWTNSTNFLDYQSRECSWHLSAGPGTCYDGIISTIYWDGNNLNGTIPQEIAVLKDSLSVLSLSANNLKGAIPSELGLMSSIFRLSAKDCQLSNTLPTELGGLFSLVMLDFRNNSLSGTIPRELAALDTIHSVELSANALTGSVPAEMIRQPSRFHVDLSNNQLSGSIPTEFNTTNRLEALLLGSNNIQGTIPSEIGFATSMGRLDLSFNEISGQIPSEIQALTGLSSLLVGSNMISGELPTSLGLMHELCELDFKNNRLQGTMPPSLTGLCFGEQSITPSENATHTTVLGVAVLEAELLNEIIGLLERIGKEASSILTKFDGLEDVVVGVLQQRYELDDSYIWLDLKFAIQFSIGHLPSKAMLTNALFGSPGIFFDYEFDSTKRAPIGVFQANVQPFQFDISNNAISGSLPPSLFANIPMIHHFNAGSNSLTGIIPTEVGAASTMTMLSLAHNKIEGSIPSELGQLGALTMLDLSHNMLSNQIPQECRNLRSLQSLNLGSNRVVGTLDAVFQGRYINETNAMPRARVHGSTAGAALCHIDVSNNSLSGTLPTEVGSLCLRDVYTGDTTLTMALRIEYDFWHWIVPGMPDEDVIETLQNQTSQFLGNLFGRNFPDLQSVHLRYLDGSFGSNETHTSLSLDFLVAVTTDDSPMSIQDLVRVLGDEGAVQDYIRYYINSYDLLGSRFDGITSVAFLVDETVDPLATLPPVTLDVSFNNLSGKIPSELAYLSTLDSHVNLLGNMFSGVLPIQLCPWHCDSRHKNASESSGNLMVDCQQVVCDCNCSDF</sequence>
<keyword evidence="2" id="KW-0677">Repeat</keyword>
<evidence type="ECO:0000313" key="7">
    <source>
        <dbReference type="Proteomes" id="UP001153069"/>
    </source>
</evidence>
<evidence type="ECO:0000256" key="4">
    <source>
        <dbReference type="SAM" id="MobiDB-lite"/>
    </source>
</evidence>